<dbReference type="AlphaFoldDB" id="A0A8J3IV06"/>
<name>A0A8J3IV06_9CHLR</name>
<gene>
    <name evidence="2" type="ORF">KSF_084220</name>
</gene>
<dbReference type="Proteomes" id="UP000597444">
    <property type="component" value="Unassembled WGS sequence"/>
</dbReference>
<sequence length="390" mass="43088">MYTKESKNTNEIYVLSQEKVFVGPTAVVREKMLIDGAESLVTTAKIANNASIDIFYDTELARKGIQTEPGSLLIDQQTTAQRLENNRAAGFRPEEYIADIPGPLLAAPGNHFGWQQEAFLIQDGHPILLANDKDKITGSYSALLQKEGKWQVVTLHLENGEINEEDYKKLRGVTVGFNGPPIIASGELVPVSDIIDDPRIKADPRNLFDFAAGKEVPPTFFQDIRKQMPSSHHALDRMTRVQPSSVVARTLVPESETEREPFERLQGTIQRSNLTHLRMDIQGRDYRLGIFGKLPEQKMPLMGYGRNRNGELIMVAVDGRQEASAGVSISQLARLMKGKGAEDAILTCGGGDVAVLAKINDQVRVLNHPANKDADSSNVTRRVPNVVVIR</sequence>
<dbReference type="EMBL" id="BNJK01000002">
    <property type="protein sequence ID" value="GHO98374.1"/>
    <property type="molecule type" value="Genomic_DNA"/>
</dbReference>
<dbReference type="InterPro" id="IPR018711">
    <property type="entry name" value="NAGPA"/>
</dbReference>
<comment type="caution">
    <text evidence="2">The sequence shown here is derived from an EMBL/GenBank/DDBJ whole genome shotgun (WGS) entry which is preliminary data.</text>
</comment>
<organism evidence="2 3">
    <name type="scientific">Reticulibacter mediterranei</name>
    <dbReference type="NCBI Taxonomy" id="2778369"/>
    <lineage>
        <taxon>Bacteria</taxon>
        <taxon>Bacillati</taxon>
        <taxon>Chloroflexota</taxon>
        <taxon>Ktedonobacteria</taxon>
        <taxon>Ktedonobacterales</taxon>
        <taxon>Reticulibacteraceae</taxon>
        <taxon>Reticulibacter</taxon>
    </lineage>
</organism>
<reference evidence="2" key="1">
    <citation type="submission" date="2020-10" db="EMBL/GenBank/DDBJ databases">
        <title>Taxonomic study of unclassified bacteria belonging to the class Ktedonobacteria.</title>
        <authorList>
            <person name="Yabe S."/>
            <person name="Wang C.M."/>
            <person name="Zheng Y."/>
            <person name="Sakai Y."/>
            <person name="Cavaletti L."/>
            <person name="Monciardini P."/>
            <person name="Donadio S."/>
        </authorList>
    </citation>
    <scope>NUCLEOTIDE SEQUENCE</scope>
    <source>
        <strain evidence="2">ID150040</strain>
    </source>
</reference>
<feature type="domain" description="Phosphodiester glycosidase" evidence="1">
    <location>
        <begin position="305"/>
        <end position="389"/>
    </location>
</feature>
<proteinExistence type="predicted"/>
<evidence type="ECO:0000259" key="1">
    <source>
        <dbReference type="Pfam" id="PF09992"/>
    </source>
</evidence>
<accession>A0A8J3IV06</accession>
<evidence type="ECO:0000313" key="2">
    <source>
        <dbReference type="EMBL" id="GHO98374.1"/>
    </source>
</evidence>
<keyword evidence="3" id="KW-1185">Reference proteome</keyword>
<dbReference type="Pfam" id="PF09992">
    <property type="entry name" value="NAGPA"/>
    <property type="match status" value="1"/>
</dbReference>
<evidence type="ECO:0000313" key="3">
    <source>
        <dbReference type="Proteomes" id="UP000597444"/>
    </source>
</evidence>
<protein>
    <recommendedName>
        <fullName evidence="1">Phosphodiester glycosidase domain-containing protein</fullName>
    </recommendedName>
</protein>